<evidence type="ECO:0000313" key="3">
    <source>
        <dbReference type="EMBL" id="KEO92910.1"/>
    </source>
</evidence>
<dbReference type="Proteomes" id="UP000027866">
    <property type="component" value="Unassembled WGS sequence"/>
</dbReference>
<dbReference type="EMBL" id="JMIX01000008">
    <property type="protein sequence ID" value="KEO92910.1"/>
    <property type="molecule type" value="Genomic_DNA"/>
</dbReference>
<name>A0A074MJC8_9SPHN</name>
<comment type="caution">
    <text evidence="3">The sequence shown here is derived from an EMBL/GenBank/DDBJ whole genome shotgun (WGS) entry which is preliminary data.</text>
</comment>
<keyword evidence="4" id="KW-1185">Reference proteome</keyword>
<dbReference type="InterPro" id="IPR012334">
    <property type="entry name" value="Pectin_lyas_fold"/>
</dbReference>
<feature type="chain" id="PRO_5001697374" description="Filamentous haemagglutinin FhaB/tRNA nuclease CdiA-like TPS domain-containing protein" evidence="2">
    <location>
        <begin position="34"/>
        <end position="1133"/>
    </location>
</feature>
<dbReference type="AlphaFoldDB" id="A0A074MJC8"/>
<evidence type="ECO:0008006" key="5">
    <source>
        <dbReference type="Google" id="ProtNLM"/>
    </source>
</evidence>
<feature type="region of interest" description="Disordered" evidence="1">
    <location>
        <begin position="1102"/>
        <end position="1133"/>
    </location>
</feature>
<gene>
    <name evidence="3" type="ORF">EH32_14050</name>
</gene>
<feature type="signal peptide" evidence="2">
    <location>
        <begin position="1"/>
        <end position="33"/>
    </location>
</feature>
<dbReference type="Gene3D" id="2.160.20.10">
    <property type="entry name" value="Single-stranded right-handed beta-helix, Pectin lyase-like"/>
    <property type="match status" value="1"/>
</dbReference>
<evidence type="ECO:0000256" key="1">
    <source>
        <dbReference type="SAM" id="MobiDB-lite"/>
    </source>
</evidence>
<accession>A0A074MJC8</accession>
<evidence type="ECO:0000256" key="2">
    <source>
        <dbReference type="SAM" id="SignalP"/>
    </source>
</evidence>
<feature type="compositionally biased region" description="Gly residues" evidence="1">
    <location>
        <begin position="1122"/>
        <end position="1133"/>
    </location>
</feature>
<evidence type="ECO:0000313" key="4">
    <source>
        <dbReference type="Proteomes" id="UP000027866"/>
    </source>
</evidence>
<dbReference type="KEGG" id="elq:Ga0102493_111767"/>
<protein>
    <recommendedName>
        <fullName evidence="5">Filamentous haemagglutinin FhaB/tRNA nuclease CdiA-like TPS domain-containing protein</fullName>
    </recommendedName>
</protein>
<dbReference type="PATRIC" id="fig|39960.10.peg.852"/>
<keyword evidence="2" id="KW-0732">Signal</keyword>
<proteinExistence type="predicted"/>
<sequence>MASMTNKRVRLMLGCGGAALALSLAISAEKAQAQAFQGNESVAQGNAFRTVTGTNSETITVDTPTAVIDWQPIDGVDFLPTGAVVTFQNNGSDSPGADFAVLNRILPTALGGVVVLDGTVVSRIVDFQTGSEVAGGTVAFYSPTGILVGGNASFDVGNLILTTLEPDLASFDAFTTAGGTLQLNGGASPTARIQIDAGAQITASAENSYFAAIAADLQMLGTSTVNGSQAYVAGEVVNLTFSNGLFDIEVPIGAALGGQVMELNGNVGGPSSTGVGDNHLIYAVAKASGNPISMLFSGNLGFAPAATAGVVNGEIILSANNDVFGRTVQNGSISDGINAVFDELPDPFASPIARADILVEDFAATSSLLAIGSDLVRVSALNSASSVEGNLLVVGREGAEVTSSNGQVFDISGDLLASSRAFGVVGSSLQDPTLINAAGGTALIDVLNGGNMTISGNALVTADAVGGADESSFEAGSATGGSAQIGAAGGIISILGDTTVSARARGTTRVSLISTGAISTGGLAQILLSEGGSLTADSIDLIASANAAATITGTNGGDAFAGLSQAIIEGGSTLTLADFSFDATASTTAGGETSAGEALLMVGTSGGGGQVAVTDRVTMAADATGGDLNIAGRFEVSATSGQVSTANLIGTALGEATGDFAESRLGAVGGDILVSNALSIDVFDSFIVEAGQGNLIGGPDLIDPTVAVDITSQGTIVFLGDNDDAIDFGGLSMTLTSRDIAIENGARIGAVTMDLVSLDETAPAILGGEGTPSGEVTGEGYTLIAEEISRLEVGSFTFTQPVLPGAGTDDPDIILREATAFGSADPNGGVSDILIQTGDFGGIIRVDGLIELGNAAPTDTFTLLADNRIEVVTPGGIAISDFDGLPTGQMLLDASNIWVADADLITALQADRSFAGRNDELAVAIAVSADPLGYLRAGRVDLQPGQSLLVRNTGSETEQGGITVGDGGLFIRANENSESTLDVFAYGRRQQADGSFVTGSDFFSEVNFNINVGNTAYTGESELNDCVINTAECPTAVTPPPEPPVQPPGFEEDITEVIAVLNNPTTFEEVTEVPPEDLTLTERESNDEFGVDFPGLIEAPLLSEDPLLNDPVASGGDSSAYGAGGPEGGSHDE</sequence>
<reference evidence="3 4" key="1">
    <citation type="submission" date="2014-04" db="EMBL/GenBank/DDBJ databases">
        <title>A comprehensive comparison of genomes of Erythrobacter spp. Strains.</title>
        <authorList>
            <person name="Zheng Q."/>
        </authorList>
    </citation>
    <scope>NUCLEOTIDE SEQUENCE [LARGE SCALE GENOMIC DNA]</scope>
    <source>
        <strain evidence="3 4">DSM 8509</strain>
    </source>
</reference>
<organism evidence="3 4">
    <name type="scientific">Erythrobacter litoralis</name>
    <dbReference type="NCBI Taxonomy" id="39960"/>
    <lineage>
        <taxon>Bacteria</taxon>
        <taxon>Pseudomonadati</taxon>
        <taxon>Pseudomonadota</taxon>
        <taxon>Alphaproteobacteria</taxon>
        <taxon>Sphingomonadales</taxon>
        <taxon>Erythrobacteraceae</taxon>
        <taxon>Erythrobacter/Porphyrobacter group</taxon>
        <taxon>Erythrobacter</taxon>
    </lineage>
</organism>